<protein>
    <submittedName>
        <fullName evidence="2">Uncharacterized protein</fullName>
    </submittedName>
</protein>
<dbReference type="RefSeq" id="XP_001830988.2">
    <property type="nucleotide sequence ID" value="XM_001830936.2"/>
</dbReference>
<dbReference type="InParanoid" id="A8N834"/>
<feature type="region of interest" description="Disordered" evidence="1">
    <location>
        <begin position="298"/>
        <end position="334"/>
    </location>
</feature>
<comment type="caution">
    <text evidence="2">The sequence shown here is derived from an EMBL/GenBank/DDBJ whole genome shotgun (WGS) entry which is preliminary data.</text>
</comment>
<dbReference type="HOGENOM" id="CLU_008417_1_0_1"/>
<dbReference type="EMBL" id="AACS02000003">
    <property type="protein sequence ID" value="EAU90828.2"/>
    <property type="molecule type" value="Genomic_DNA"/>
</dbReference>
<dbReference type="KEGG" id="cci:CC1G_12956"/>
<dbReference type="GeneID" id="6007444"/>
<dbReference type="AlphaFoldDB" id="A8N834"/>
<dbReference type="eggNOG" id="ENOG502T0HE">
    <property type="taxonomic scope" value="Eukaryota"/>
</dbReference>
<dbReference type="VEuPathDB" id="FungiDB:CC1G_12956"/>
<name>A8N834_COPC7</name>
<gene>
    <name evidence="2" type="ORF">CC1G_12956</name>
</gene>
<organism evidence="2 3">
    <name type="scientific">Coprinopsis cinerea (strain Okayama-7 / 130 / ATCC MYA-4618 / FGSC 9003)</name>
    <name type="common">Inky cap fungus</name>
    <name type="synonym">Hormographiella aspergillata</name>
    <dbReference type="NCBI Taxonomy" id="240176"/>
    <lineage>
        <taxon>Eukaryota</taxon>
        <taxon>Fungi</taxon>
        <taxon>Dikarya</taxon>
        <taxon>Basidiomycota</taxon>
        <taxon>Agaricomycotina</taxon>
        <taxon>Agaricomycetes</taxon>
        <taxon>Agaricomycetidae</taxon>
        <taxon>Agaricales</taxon>
        <taxon>Agaricineae</taxon>
        <taxon>Psathyrellaceae</taxon>
        <taxon>Coprinopsis</taxon>
    </lineage>
</organism>
<accession>A8N834</accession>
<sequence length="920" mass="104666">MRGTGAVQNARHGRLQSVHGVLYYSPNCSRELVLQEDPFLSANVNPFQPAKRRTLGQPTSSSSNGPAQVTSHEKFRQRYPTFEEISTPRLWTLPFGWMAFVPLRYWDQGYPFNRLKRIPHPLTLGTEGDLTYCLPDSFLHSWSKLEAELFGAVTKLKSKFTAPMVLPFLPWAHGYQQTFRNPRSYDRCVAFSRDWFSVWWGALSFLIAYGESKRDTFTLNSRVPEWHAELESEVEMAWIDGVFRSSLSDFSYNANRIGCIVDIVNPPVDQPTISWLVNHGIPVWYRWGPVEVASADSSLAPPPEMLTGPPERPLPAEEKPPTTSSLGARHHEGAKPEPAWVEHFKRHERLHARMMEKETATERQSREDRAANPPVANVRVYEWYPSERDPDVFERVAAGVKNSRDTLALYSSRQKIFDAFCREWDCCEYFGEGDEEIDLEEWGPEDLDLPLPESLRRKITQAYSANVDDEDEEEVGAVVEESPPSASMAVAQAGGSRSISVFEPLNLAEEPSAINTTLVEDEEGMFRVSTSWLAACLEDEVNKTLGLHYGFVPPLPSVSIAADDGPRARRDFYRLLGLCDDEEQPEEYFASIHYRSALQFINSHSKRKSPHPGCWDLKDDVVHPLKHRSRLCSLRIVSIPQYGNVDVVDKGLSDCVPRYYYFDPPETSKVWKLAVLSGADALFVCRLAEDFNEDDIVFALAQKGIPFRLFFPRHHIPAPLYRTPPYNPLPVRSLRHKFTKADYESYINTRTLVLAQPHMSAALRRGGIIWRLAVATLGLGDVQKPPVGCGATVSIQLQNGNREYVDDSLTARELDLICGAYLCIDERTGVTAMKSWWPLSRAYERADCGDNYGRWCSRREDWYLRRLRDIENGVESSDQPLAFQQWKSALRGITPIRNFHLSIQTSSNAFIEDHIQSHSR</sequence>
<feature type="region of interest" description="Disordered" evidence="1">
    <location>
        <begin position="50"/>
        <end position="75"/>
    </location>
</feature>
<proteinExistence type="predicted"/>
<evidence type="ECO:0000256" key="1">
    <source>
        <dbReference type="SAM" id="MobiDB-lite"/>
    </source>
</evidence>
<dbReference type="OrthoDB" id="3270336at2759"/>
<keyword evidence="3" id="KW-1185">Reference proteome</keyword>
<evidence type="ECO:0000313" key="2">
    <source>
        <dbReference type="EMBL" id="EAU90828.2"/>
    </source>
</evidence>
<dbReference type="OMA" id="NSDRTIC"/>
<reference evidence="2 3" key="1">
    <citation type="journal article" date="2010" name="Proc. Natl. Acad. Sci. U.S.A.">
        <title>Insights into evolution of multicellular fungi from the assembled chromosomes of the mushroom Coprinopsis cinerea (Coprinus cinereus).</title>
        <authorList>
            <person name="Stajich J.E."/>
            <person name="Wilke S.K."/>
            <person name="Ahren D."/>
            <person name="Au C.H."/>
            <person name="Birren B.W."/>
            <person name="Borodovsky M."/>
            <person name="Burns C."/>
            <person name="Canback B."/>
            <person name="Casselton L.A."/>
            <person name="Cheng C.K."/>
            <person name="Deng J."/>
            <person name="Dietrich F.S."/>
            <person name="Fargo D.C."/>
            <person name="Farman M.L."/>
            <person name="Gathman A.C."/>
            <person name="Goldberg J."/>
            <person name="Guigo R."/>
            <person name="Hoegger P.J."/>
            <person name="Hooker J.B."/>
            <person name="Huggins A."/>
            <person name="James T.Y."/>
            <person name="Kamada T."/>
            <person name="Kilaru S."/>
            <person name="Kodira C."/>
            <person name="Kues U."/>
            <person name="Kupfer D."/>
            <person name="Kwan H.S."/>
            <person name="Lomsadze A."/>
            <person name="Li W."/>
            <person name="Lilly W.W."/>
            <person name="Ma L.J."/>
            <person name="Mackey A.J."/>
            <person name="Manning G."/>
            <person name="Martin F."/>
            <person name="Muraguchi H."/>
            <person name="Natvig D.O."/>
            <person name="Palmerini H."/>
            <person name="Ramesh M.A."/>
            <person name="Rehmeyer C.J."/>
            <person name="Roe B.A."/>
            <person name="Shenoy N."/>
            <person name="Stanke M."/>
            <person name="Ter-Hovhannisyan V."/>
            <person name="Tunlid A."/>
            <person name="Velagapudi R."/>
            <person name="Vision T.J."/>
            <person name="Zeng Q."/>
            <person name="Zolan M.E."/>
            <person name="Pukkila P.J."/>
        </authorList>
    </citation>
    <scope>NUCLEOTIDE SEQUENCE [LARGE SCALE GENOMIC DNA]</scope>
    <source>
        <strain evidence="3">Okayama-7 / 130 / ATCC MYA-4618 / FGSC 9003</strain>
    </source>
</reference>
<evidence type="ECO:0000313" key="3">
    <source>
        <dbReference type="Proteomes" id="UP000001861"/>
    </source>
</evidence>
<dbReference type="Proteomes" id="UP000001861">
    <property type="component" value="Unassembled WGS sequence"/>
</dbReference>
<feature type="compositionally biased region" description="Polar residues" evidence="1">
    <location>
        <begin position="56"/>
        <end position="70"/>
    </location>
</feature>